<reference evidence="2 3" key="1">
    <citation type="submission" date="2019-07" db="EMBL/GenBank/DDBJ databases">
        <title>Microlunatus dokdonensis sp. nov. isolated from the rhizospheric soil of the wild plant Elymus tsukushiensis.</title>
        <authorList>
            <person name="Ghim S.-Y."/>
            <person name="Hwang Y.-J."/>
            <person name="Son J.-S."/>
            <person name="Shin J.-H."/>
        </authorList>
    </citation>
    <scope>NUCLEOTIDE SEQUENCE [LARGE SCALE GENOMIC DNA]</scope>
    <source>
        <strain evidence="2 3">KUDC0627</strain>
    </source>
</reference>
<feature type="region of interest" description="Disordered" evidence="1">
    <location>
        <begin position="213"/>
        <end position="242"/>
    </location>
</feature>
<organism evidence="2 3">
    <name type="scientific">Microlunatus elymi</name>
    <dbReference type="NCBI Taxonomy" id="2596828"/>
    <lineage>
        <taxon>Bacteria</taxon>
        <taxon>Bacillati</taxon>
        <taxon>Actinomycetota</taxon>
        <taxon>Actinomycetes</taxon>
        <taxon>Propionibacteriales</taxon>
        <taxon>Propionibacteriaceae</taxon>
        <taxon>Microlunatus</taxon>
    </lineage>
</organism>
<dbReference type="KEGG" id="mik:FOE78_12110"/>
<accession>A0A516PZF7</accession>
<dbReference type="EMBL" id="CP041692">
    <property type="protein sequence ID" value="QDP96550.1"/>
    <property type="molecule type" value="Genomic_DNA"/>
</dbReference>
<name>A0A516PZF7_9ACTN</name>
<sequence>MTDLDLDELVDGVARIAAESFADLGFLESCGELDLRSSVPGATAIRFELPRIEYLHLASVIIDADGLDDPVRQTTRTMSSVWKDYDRVLESGVIFDAANREKGFHTKKESYPWLEIGFDRPRELSGVKVRNVEGVNSVRARGLQVQVRTADGRLITAYDGIERERQFVRAAEHFANGSAAPVTDGQPVDGLQARVLHAGKSFLTKAAKSASRANRSAAQAPELVEAPDSQPKKGSRPPIRPAQPDVVKILTRLELRDYAPGRNALDHLKLTAEQVSHFRALVNRRYLFGQELEWTSHGVRRSFRFWTEQQRQDYLRFALEVISALQDLTRDVCFGFGSVLAIVRDQNLIPHDDDLDVLIGFEPEQAGTLFEGRQLVRACLQAKGFQVTGGMSAYQWVQRAGGGLRLDVFIGVFEADKISWYPGKRGGLTRAQLFPAIERDFLGRPCPVPHRPEEYLEQIYGPGWRDPDPNFQHSWNPAAYADISGT</sequence>
<dbReference type="AlphaFoldDB" id="A0A516PZF7"/>
<evidence type="ECO:0000313" key="2">
    <source>
        <dbReference type="EMBL" id="QDP96550.1"/>
    </source>
</evidence>
<keyword evidence="3" id="KW-1185">Reference proteome</keyword>
<protein>
    <recommendedName>
        <fullName evidence="4">LicD family protein</fullName>
    </recommendedName>
</protein>
<evidence type="ECO:0008006" key="4">
    <source>
        <dbReference type="Google" id="ProtNLM"/>
    </source>
</evidence>
<evidence type="ECO:0000313" key="3">
    <source>
        <dbReference type="Proteomes" id="UP000319263"/>
    </source>
</evidence>
<proteinExistence type="predicted"/>
<gene>
    <name evidence="2" type="ORF">FOE78_12110</name>
</gene>
<dbReference type="Proteomes" id="UP000319263">
    <property type="component" value="Chromosome"/>
</dbReference>
<dbReference type="OrthoDB" id="3780655at2"/>
<dbReference type="RefSeq" id="WP_143986513.1">
    <property type="nucleotide sequence ID" value="NZ_CP041692.1"/>
</dbReference>
<evidence type="ECO:0000256" key="1">
    <source>
        <dbReference type="SAM" id="MobiDB-lite"/>
    </source>
</evidence>